<organism evidence="4 5">
    <name type="scientific">Streptococcus pyogenes serotype M3 (strain ATCC BAA-595 / MGAS315)</name>
    <dbReference type="NCBI Taxonomy" id="198466"/>
    <lineage>
        <taxon>Bacteria</taxon>
        <taxon>Bacillati</taxon>
        <taxon>Bacillota</taxon>
        <taxon>Bacilli</taxon>
        <taxon>Lactobacillales</taxon>
        <taxon>Streptococcaceae</taxon>
        <taxon>Streptococcus</taxon>
    </lineage>
</organism>
<feature type="domain" description="Phage tail tape measure protein" evidence="3">
    <location>
        <begin position="206"/>
        <end position="399"/>
    </location>
</feature>
<dbReference type="PANTHER" id="PTHR37813:SF1">
    <property type="entry name" value="FELS-2 PROPHAGE PROTEIN"/>
    <property type="match status" value="1"/>
</dbReference>
<protein>
    <recommendedName>
        <fullName evidence="3">Phage tail tape measure protein domain-containing protein</fullName>
    </recommendedName>
</protein>
<dbReference type="HOGENOM" id="CLU_003812_0_0_9"/>
<dbReference type="EMBL" id="AE014074">
    <property type="protein sequence ID" value="AAM79329.1"/>
    <property type="molecule type" value="Genomic_DNA"/>
</dbReference>
<reference evidence="4 5" key="1">
    <citation type="journal article" date="2002" name="Proc. Natl. Acad. Sci. U.S.A.">
        <title>Genome sequence of a serotype M3 strain of group A Streptococcus: phage-encoded toxins, the high-virulence phenotype, and clone emergence.</title>
        <authorList>
            <person name="Beres S.B."/>
            <person name="Sylva G.L."/>
            <person name="Barbian K.D."/>
            <person name="Lei B."/>
            <person name="Hoff J.S."/>
            <person name="Mammarella N.D."/>
            <person name="Liu M.Y."/>
            <person name="Smoot J.C."/>
            <person name="Porcella S.F."/>
            <person name="Parkins L.D."/>
            <person name="Campbell D.S."/>
            <person name="Smith T.M."/>
            <person name="McCormick J.K."/>
            <person name="Leung D.Y."/>
            <person name="Schlievert P.M."/>
            <person name="Musser J.M."/>
        </authorList>
    </citation>
    <scope>NUCLEOTIDE SEQUENCE [LARGE SCALE GENOMIC DNA]</scope>
    <source>
        <strain evidence="5">ATCC BAA-595 / MGAS315</strain>
    </source>
</reference>
<dbReference type="KEGG" id="spg:SpyM3_0722"/>
<dbReference type="PANTHER" id="PTHR37813">
    <property type="entry name" value="FELS-2 PROPHAGE PROTEIN"/>
    <property type="match status" value="1"/>
</dbReference>
<evidence type="ECO:0000256" key="1">
    <source>
        <dbReference type="ARBA" id="ARBA00022612"/>
    </source>
</evidence>
<gene>
    <name evidence="4" type="ordered locus">SpyM3_0722</name>
</gene>
<evidence type="ECO:0000259" key="3">
    <source>
        <dbReference type="Pfam" id="PF10145"/>
    </source>
</evidence>
<feature type="coiled-coil region" evidence="2">
    <location>
        <begin position="91"/>
        <end position="125"/>
    </location>
</feature>
<feature type="coiled-coil region" evidence="2">
    <location>
        <begin position="813"/>
        <end position="851"/>
    </location>
</feature>
<dbReference type="Pfam" id="PF10145">
    <property type="entry name" value="PhageMin_Tail"/>
    <property type="match status" value="1"/>
</dbReference>
<dbReference type="InterPro" id="IPR010090">
    <property type="entry name" value="Phage_tape_meas"/>
</dbReference>
<keyword evidence="2" id="KW-0175">Coiled coil</keyword>
<feature type="coiled-coil region" evidence="2">
    <location>
        <begin position="665"/>
        <end position="692"/>
    </location>
</feature>
<evidence type="ECO:0000313" key="5">
    <source>
        <dbReference type="Proteomes" id="UP000000564"/>
    </source>
</evidence>
<proteinExistence type="predicted"/>
<sequence length="1366" mass="147396">MGTGTPLGSMFIELGLDTSKFDPKLQSAKRAVNYFKAEARALDTALKSNGKNVGLLQAKYKSLNQAITAQKKVLTSLKSDFDKLDPGTAKWEAAAVQIERENAKLAQLEAQLGNVSKAFQEASGQTGFTGFLQRSGKQIDVFGQKLQTLADKTKWISAGFGAGALLSIKAASDFDTAFTGVKKTVDEVRDANGRVTYSYERLSNGIRKMAKEIPASTTEIAGVAEAAGQLGIKTKDVLGFTRVMIDMGQSTNLSAEEAASSIAKIANITGLTSKEYSRFGSSVVALGNNFSTTERDVIAMTNRIAASGKLAGLTNQEMLALATAMSSVGIEAEAGGTAMTQTLSAIETAVINGGEDLTKFAQIANMSSKDFAKAWKEKPIVALQEFIKGLGQLDKKGESATKVLDELGLSGVRQSNMLKSLGLASETLGKAINVSNQAWRENKALTDEASKRYETFQSKLKIFKNKINDIAIEIGGPLMEAASNALDALEPMFKTIGNIAKAYSNANPETKRFIAYLIAGTAAASPFLRIIGKTSSGVGKLVEWIGRLAGARKGAAALKALESAVEASGAAAGGASTKFGGLTSTMSLLSNPIGLLIGGTVALTGVLLALNHAKDKAREKSEEWGTTLTGTTRQALDSFKSKVDESTESMIRFDAIGSPAIQRVKDSFKGLLGDLENELTKANQRMEELGDKIGLTAEQVAKGKEHNNRVVENARLMVDEIQNIYNRHNGNVRKLTAEERSIVENAQKELVRAKLELMGLSNKQALSVMKAFNNDVTTLNETQLKKTMTALENAISEEKKLYDSKAKSLKEALDKEAISQEEYNSRMKSLKNEHEATMNALAEKYAQAAEARDFRQRARLKDWTTNIQENSRRAKKFLREVGLSYDELANKVDAAAKKGGANLDLLAKSTANMSKETKEANALWTSLTFDEKKAQVKSNAIDEVIKASQSEEGWNQLKFMLKHANLESNARVKIAEALIANGDWQKMTPEEKKLVFTNDEGLAKIYESKNLLEIWNQLTPKQKELALKNEDFVNKAGTAKKMLENWNNLPVASKEITAIDGTPLPVSTAQQNLDSVVAGPPRPIEAEDKTGPTVAQAHASVNSPKQVLPIDMFGLDKTGPSVAQTNNSVNSPKQRTPIAMFGKDSTAGPVASANRAVNSPKQNGPIHINAQNNTGGVVSQVLGALAGIPRTITIGINAIKNFVGLENGTNYHSGGPALVNDQKGPTYRELVVYPNGLSFIPEGRNVLLPDMPKGTKVLRASKTKDFMRSRGIPKYAHGVGISSESRFIKELSSANQSVNQTNISIDNRQVEALLKQLIELVKANGDKDQIIDLTVMLGNMTLVQLKDKISKLQRKDEALRLKSSSF</sequence>
<evidence type="ECO:0000256" key="2">
    <source>
        <dbReference type="SAM" id="Coils"/>
    </source>
</evidence>
<dbReference type="RefSeq" id="WP_011054439.1">
    <property type="nucleotide sequence ID" value="NC_004070.1"/>
</dbReference>
<feature type="coiled-coil region" evidence="2">
    <location>
        <begin position="718"/>
        <end position="763"/>
    </location>
</feature>
<dbReference type="NCBIfam" id="TIGR01760">
    <property type="entry name" value="tape_meas_TP901"/>
    <property type="match status" value="1"/>
</dbReference>
<evidence type="ECO:0000313" key="4">
    <source>
        <dbReference type="EMBL" id="AAM79329.1"/>
    </source>
</evidence>
<name>A0A0H2UUE4_STRP3</name>
<dbReference type="Proteomes" id="UP000000564">
    <property type="component" value="Chromosome"/>
</dbReference>
<keyword evidence="1" id="KW-1188">Viral release from host cell</keyword>
<accession>A0A0H2UUE4</accession>